<accession>A0AAV7KTT0</accession>
<name>A0AAV7KTT0_PLEWA</name>
<dbReference type="Proteomes" id="UP001066276">
    <property type="component" value="Chromosome 12"/>
</dbReference>
<organism evidence="1 2">
    <name type="scientific">Pleurodeles waltl</name>
    <name type="common">Iberian ribbed newt</name>
    <dbReference type="NCBI Taxonomy" id="8319"/>
    <lineage>
        <taxon>Eukaryota</taxon>
        <taxon>Metazoa</taxon>
        <taxon>Chordata</taxon>
        <taxon>Craniata</taxon>
        <taxon>Vertebrata</taxon>
        <taxon>Euteleostomi</taxon>
        <taxon>Amphibia</taxon>
        <taxon>Batrachia</taxon>
        <taxon>Caudata</taxon>
        <taxon>Salamandroidea</taxon>
        <taxon>Salamandridae</taxon>
        <taxon>Pleurodelinae</taxon>
        <taxon>Pleurodeles</taxon>
    </lineage>
</organism>
<keyword evidence="2" id="KW-1185">Reference proteome</keyword>
<dbReference type="EMBL" id="JANPWB010000016">
    <property type="protein sequence ID" value="KAJ1081617.1"/>
    <property type="molecule type" value="Genomic_DNA"/>
</dbReference>
<gene>
    <name evidence="1" type="ORF">NDU88_001795</name>
</gene>
<evidence type="ECO:0000313" key="1">
    <source>
        <dbReference type="EMBL" id="KAJ1081617.1"/>
    </source>
</evidence>
<reference evidence="1" key="1">
    <citation type="journal article" date="2022" name="bioRxiv">
        <title>Sequencing and chromosome-scale assembly of the giantPleurodeles waltlgenome.</title>
        <authorList>
            <person name="Brown T."/>
            <person name="Elewa A."/>
            <person name="Iarovenko S."/>
            <person name="Subramanian E."/>
            <person name="Araus A.J."/>
            <person name="Petzold A."/>
            <person name="Susuki M."/>
            <person name="Suzuki K.-i.T."/>
            <person name="Hayashi T."/>
            <person name="Toyoda A."/>
            <person name="Oliveira C."/>
            <person name="Osipova E."/>
            <person name="Leigh N.D."/>
            <person name="Simon A."/>
            <person name="Yun M.H."/>
        </authorList>
    </citation>
    <scope>NUCLEOTIDE SEQUENCE</scope>
    <source>
        <strain evidence="1">20211129_DDA</strain>
        <tissue evidence="1">Liver</tissue>
    </source>
</reference>
<proteinExistence type="predicted"/>
<sequence>MTTEILTRLVPRLASTLPIFDSIAPITERIYIRKGNVRYLCDQRIMEMGKEEHQAYPVSNLGTPKTEGFKANVRTEVTHKALRL</sequence>
<comment type="caution">
    <text evidence="1">The sequence shown here is derived from an EMBL/GenBank/DDBJ whole genome shotgun (WGS) entry which is preliminary data.</text>
</comment>
<dbReference type="AlphaFoldDB" id="A0AAV7KTT0"/>
<evidence type="ECO:0000313" key="2">
    <source>
        <dbReference type="Proteomes" id="UP001066276"/>
    </source>
</evidence>
<protein>
    <submittedName>
        <fullName evidence="1">Uncharacterized protein</fullName>
    </submittedName>
</protein>